<organism evidence="2 3">
    <name type="scientific">Dreissena polymorpha</name>
    <name type="common">Zebra mussel</name>
    <name type="synonym">Mytilus polymorpha</name>
    <dbReference type="NCBI Taxonomy" id="45954"/>
    <lineage>
        <taxon>Eukaryota</taxon>
        <taxon>Metazoa</taxon>
        <taxon>Spiralia</taxon>
        <taxon>Lophotrochozoa</taxon>
        <taxon>Mollusca</taxon>
        <taxon>Bivalvia</taxon>
        <taxon>Autobranchia</taxon>
        <taxon>Heteroconchia</taxon>
        <taxon>Euheterodonta</taxon>
        <taxon>Imparidentia</taxon>
        <taxon>Neoheterodontei</taxon>
        <taxon>Myida</taxon>
        <taxon>Dreissenoidea</taxon>
        <taxon>Dreissenidae</taxon>
        <taxon>Dreissena</taxon>
    </lineage>
</organism>
<comment type="caution">
    <text evidence="2">The sequence shown here is derived from an EMBL/GenBank/DDBJ whole genome shotgun (WGS) entry which is preliminary data.</text>
</comment>
<dbReference type="AlphaFoldDB" id="A0A9D4I5H8"/>
<reference evidence="2" key="2">
    <citation type="submission" date="2020-11" db="EMBL/GenBank/DDBJ databases">
        <authorList>
            <person name="McCartney M.A."/>
            <person name="Auch B."/>
            <person name="Kono T."/>
            <person name="Mallez S."/>
            <person name="Becker A."/>
            <person name="Gohl D.M."/>
            <person name="Silverstein K.A.T."/>
            <person name="Koren S."/>
            <person name="Bechman K.B."/>
            <person name="Herman A."/>
            <person name="Abrahante J.E."/>
            <person name="Garbe J."/>
        </authorList>
    </citation>
    <scope>NUCLEOTIDE SEQUENCE</scope>
    <source>
        <strain evidence="2">Duluth1</strain>
        <tissue evidence="2">Whole animal</tissue>
    </source>
</reference>
<dbReference type="SMART" id="SM01265">
    <property type="entry name" value="Mab-21"/>
    <property type="match status" value="1"/>
</dbReference>
<name>A0A9D4I5H8_DREPO</name>
<feature type="domain" description="Mab-21-like HhH/H2TH-like" evidence="1">
    <location>
        <begin position="255"/>
        <end position="340"/>
    </location>
</feature>
<dbReference type="InterPro" id="IPR024810">
    <property type="entry name" value="MAB21L/cGLR"/>
</dbReference>
<dbReference type="EMBL" id="JAIWYP010000010">
    <property type="protein sequence ID" value="KAH3748929.1"/>
    <property type="molecule type" value="Genomic_DNA"/>
</dbReference>
<keyword evidence="3" id="KW-1185">Reference proteome</keyword>
<dbReference type="Gene3D" id="1.10.1410.40">
    <property type="match status" value="1"/>
</dbReference>
<evidence type="ECO:0000313" key="2">
    <source>
        <dbReference type="EMBL" id="KAH3748929.1"/>
    </source>
</evidence>
<evidence type="ECO:0000259" key="1">
    <source>
        <dbReference type="Pfam" id="PF20266"/>
    </source>
</evidence>
<dbReference type="InterPro" id="IPR046906">
    <property type="entry name" value="Mab-21_HhH/H2TH-like"/>
</dbReference>
<accession>A0A9D4I5H8</accession>
<protein>
    <recommendedName>
        <fullName evidence="1">Mab-21-like HhH/H2TH-like domain-containing protein</fullName>
    </recommendedName>
</protein>
<reference evidence="2" key="1">
    <citation type="journal article" date="2019" name="bioRxiv">
        <title>The Genome of the Zebra Mussel, Dreissena polymorpha: A Resource for Invasive Species Research.</title>
        <authorList>
            <person name="McCartney M.A."/>
            <person name="Auch B."/>
            <person name="Kono T."/>
            <person name="Mallez S."/>
            <person name="Zhang Y."/>
            <person name="Obille A."/>
            <person name="Becker A."/>
            <person name="Abrahante J.E."/>
            <person name="Garbe J."/>
            <person name="Badalamenti J.P."/>
            <person name="Herman A."/>
            <person name="Mangelson H."/>
            <person name="Liachko I."/>
            <person name="Sullivan S."/>
            <person name="Sone E.D."/>
            <person name="Koren S."/>
            <person name="Silverstein K.A.T."/>
            <person name="Beckman K.B."/>
            <person name="Gohl D.M."/>
        </authorList>
    </citation>
    <scope>NUCLEOTIDE SEQUENCE</scope>
    <source>
        <strain evidence="2">Duluth1</strain>
        <tissue evidence="2">Whole animal</tissue>
    </source>
</reference>
<gene>
    <name evidence="2" type="ORF">DPMN_183418</name>
</gene>
<sequence>MQVPEHFIELSICMSEVLDDVGAGKDTVIERRGTFLWRECMMKIANTCDGKDSECFHFGSQSEGTTIPGLESDIDFLLTSNEVVNIMKVWTDWKAGMKNLLMLRDDTTPAQQYLLQIYRRDTPEPETSLYDDHFVRKYSGQVLLSADRFKDLIDKQIENRKDVTRNGPSVSNTPNWDIVHAIHVCKPLPEIQKWIERCKGRQWPPVHLLETARVAPNFLVPAGHPDSDYKREEWRLSPNLIERMLMFSFNMTQIKCYIVLKLINKSLLSKLVGDSITSFHSKTIMFYTIERTHPSLWVEHNLMFLLWLCLNVFRKFLRLGRLPHYIIHGVNLFDGKLSKVQQRCLLEFIDSMIRSNLREVFDIDIDKIGCRLQALSILRLVNTGEIRRVCLRDSISLLLKFECVFIFLNRLFTFKYQMHSCITTIKQSIRYLLRKFVYSSTNIRLKTVALDFIKHLYALQNSMHSSYCLQLRTIIDSKVIRRFQYSFDTDVASSRLKLASILYCSGHIHAAARVLENAEKRFHSKVKAVCNCRRIDGDDDINLFNAMRSDKSVNGFSELPFAFCVNFSRQELYCTPFILLFEMNRNITAEEVAQRNSADKKWMDSAEIDACPFLHYLQYLTYGALGKRNKQLHYLRCFETYVCHGRNRNNMHHRETALNLLGHCYEMEGNFIKALCFYVMSLHYSGKNNAANWHVGRC</sequence>
<dbReference type="Pfam" id="PF20266">
    <property type="entry name" value="Mab-21_C"/>
    <property type="match status" value="1"/>
</dbReference>
<dbReference type="PANTHER" id="PTHR10656">
    <property type="entry name" value="CELL FATE DETERMINING PROTEIN MAB21-RELATED"/>
    <property type="match status" value="1"/>
</dbReference>
<dbReference type="Proteomes" id="UP000828390">
    <property type="component" value="Unassembled WGS sequence"/>
</dbReference>
<proteinExistence type="predicted"/>
<dbReference type="OrthoDB" id="6156814at2759"/>
<evidence type="ECO:0000313" key="3">
    <source>
        <dbReference type="Proteomes" id="UP000828390"/>
    </source>
</evidence>
<dbReference type="PANTHER" id="PTHR10656:SF69">
    <property type="entry name" value="MAB-21-LIKE HHH_H2TH-LIKE DOMAIN-CONTAINING PROTEIN"/>
    <property type="match status" value="1"/>
</dbReference>